<proteinExistence type="predicted"/>
<dbReference type="Proteomes" id="UP001331515">
    <property type="component" value="Unassembled WGS sequence"/>
</dbReference>
<comment type="caution">
    <text evidence="1">The sequence shown here is derived from an EMBL/GenBank/DDBJ whole genome shotgun (WGS) entry which is preliminary data.</text>
</comment>
<dbReference type="AlphaFoldDB" id="A0AAN8BTL2"/>
<gene>
    <name evidence="1" type="ORF">CgunFtcFv8_018524</name>
</gene>
<accession>A0AAN8BTL2</accession>
<sequence>MTLLPNQTKLHFLPTNPDCTAREIADGGEQHNQDRLQAHRAKNIDTHPSIFYRLFGELHVVCNRSQGHLQQVTRQLMDLPTCPYKRH</sequence>
<name>A0AAN8BTL2_CHAGU</name>
<reference evidence="1 2" key="1">
    <citation type="journal article" date="2023" name="Mol. Biol. Evol.">
        <title>Genomics of Secondarily Temperate Adaptation in the Only Non-Antarctic Icefish.</title>
        <authorList>
            <person name="Rivera-Colon A.G."/>
            <person name="Rayamajhi N."/>
            <person name="Minhas B.F."/>
            <person name="Madrigal G."/>
            <person name="Bilyk K.T."/>
            <person name="Yoon V."/>
            <person name="Hune M."/>
            <person name="Gregory S."/>
            <person name="Cheng C.H.C."/>
            <person name="Catchen J.M."/>
        </authorList>
    </citation>
    <scope>NUCLEOTIDE SEQUENCE [LARGE SCALE GENOMIC DNA]</scope>
    <source>
        <tissue evidence="1">White muscle</tissue>
    </source>
</reference>
<keyword evidence="2" id="KW-1185">Reference proteome</keyword>
<dbReference type="EMBL" id="JAURVH010001536">
    <property type="protein sequence ID" value="KAK5891250.1"/>
    <property type="molecule type" value="Genomic_DNA"/>
</dbReference>
<evidence type="ECO:0000313" key="2">
    <source>
        <dbReference type="Proteomes" id="UP001331515"/>
    </source>
</evidence>
<organism evidence="1 2">
    <name type="scientific">Champsocephalus gunnari</name>
    <name type="common">Mackerel icefish</name>
    <dbReference type="NCBI Taxonomy" id="52237"/>
    <lineage>
        <taxon>Eukaryota</taxon>
        <taxon>Metazoa</taxon>
        <taxon>Chordata</taxon>
        <taxon>Craniata</taxon>
        <taxon>Vertebrata</taxon>
        <taxon>Euteleostomi</taxon>
        <taxon>Actinopterygii</taxon>
        <taxon>Neopterygii</taxon>
        <taxon>Teleostei</taxon>
        <taxon>Neoteleostei</taxon>
        <taxon>Acanthomorphata</taxon>
        <taxon>Eupercaria</taxon>
        <taxon>Perciformes</taxon>
        <taxon>Notothenioidei</taxon>
        <taxon>Channichthyidae</taxon>
        <taxon>Champsocephalus</taxon>
    </lineage>
</organism>
<protein>
    <submittedName>
        <fullName evidence="1">Uncharacterized protein</fullName>
    </submittedName>
</protein>
<evidence type="ECO:0000313" key="1">
    <source>
        <dbReference type="EMBL" id="KAK5891250.1"/>
    </source>
</evidence>